<keyword evidence="3" id="KW-1185">Reference proteome</keyword>
<dbReference type="WBParaSite" id="PSAMB.scaffold190size67226.g3235.t1">
    <property type="protein sequence ID" value="PSAMB.scaffold190size67226.g3235.t1"/>
    <property type="gene ID" value="PSAMB.scaffold190size67226.g3235"/>
</dbReference>
<keyword evidence="1" id="KW-0677">Repeat</keyword>
<name>A0A914VFW2_9BILA</name>
<evidence type="ECO:0000313" key="3">
    <source>
        <dbReference type="Proteomes" id="UP000887566"/>
    </source>
</evidence>
<evidence type="ECO:0000259" key="2">
    <source>
        <dbReference type="SMART" id="SM00210"/>
    </source>
</evidence>
<reference evidence="4" key="1">
    <citation type="submission" date="2022-11" db="UniProtKB">
        <authorList>
            <consortium name="WormBaseParasite"/>
        </authorList>
    </citation>
    <scope>IDENTIFICATION</scope>
</reference>
<evidence type="ECO:0000313" key="4">
    <source>
        <dbReference type="WBParaSite" id="PSAMB.scaffold190size67226.g3235.t1"/>
    </source>
</evidence>
<dbReference type="Proteomes" id="UP000887566">
    <property type="component" value="Unplaced"/>
</dbReference>
<dbReference type="SUPFAM" id="SSF49899">
    <property type="entry name" value="Concanavalin A-like lectins/glucanases"/>
    <property type="match status" value="1"/>
</dbReference>
<feature type="domain" description="Thrombospondin-like N-terminal" evidence="2">
    <location>
        <begin position="74"/>
        <end position="247"/>
    </location>
</feature>
<dbReference type="SMART" id="SM00210">
    <property type="entry name" value="TSPN"/>
    <property type="match status" value="1"/>
</dbReference>
<proteinExistence type="predicted"/>
<organism evidence="3 4">
    <name type="scientific">Plectus sambesii</name>
    <dbReference type="NCBI Taxonomy" id="2011161"/>
    <lineage>
        <taxon>Eukaryota</taxon>
        <taxon>Metazoa</taxon>
        <taxon>Ecdysozoa</taxon>
        <taxon>Nematoda</taxon>
        <taxon>Chromadorea</taxon>
        <taxon>Plectida</taxon>
        <taxon>Plectina</taxon>
        <taxon>Plectoidea</taxon>
        <taxon>Plectidae</taxon>
        <taxon>Plectus</taxon>
    </lineage>
</organism>
<dbReference type="AlphaFoldDB" id="A0A914VFW2"/>
<accession>A0A914VFW2</accession>
<protein>
    <submittedName>
        <fullName evidence="4">Laminin G domain-containing protein</fullName>
    </submittedName>
</protein>
<evidence type="ECO:0000256" key="1">
    <source>
        <dbReference type="ARBA" id="ARBA00022737"/>
    </source>
</evidence>
<dbReference type="Gene3D" id="2.60.120.200">
    <property type="match status" value="1"/>
</dbReference>
<sequence>MGGRRLVVDFRPGHTPLLATGINFLPLPFGALFGQSDCFGLQSRASDSETDIDLLDPVEKAINSDPRIFRSNEGQDGLPAVGLRRGAEIVVPYRLYLPKRFFRNFAILASVKPADATGGYLFAVLNAFDTVVDLGVLIESAGGSQTNITLVYTDSRVETSSVALASFLVPDFTNQWSQFAFEVKDDTVVLFYRCVRFATRKVLRKPDQLVLDDANKLYIGSAGPIIGGGFEVRHYFLMNLGGVVAETGHRTSAVGE</sequence>
<dbReference type="InterPro" id="IPR048287">
    <property type="entry name" value="TSPN-like_N"/>
</dbReference>
<dbReference type="InterPro" id="IPR013320">
    <property type="entry name" value="ConA-like_dom_sf"/>
</dbReference>